<dbReference type="Proteomes" id="UP000682358">
    <property type="component" value="Chromosome"/>
</dbReference>
<dbReference type="Gene3D" id="1.20.1250.20">
    <property type="entry name" value="MFS general substrate transporter like domains"/>
    <property type="match status" value="2"/>
</dbReference>
<dbReference type="GO" id="GO:0005886">
    <property type="term" value="C:plasma membrane"/>
    <property type="evidence" value="ECO:0007669"/>
    <property type="project" value="TreeGrafter"/>
</dbReference>
<evidence type="ECO:0000256" key="4">
    <source>
        <dbReference type="ARBA" id="ARBA00022989"/>
    </source>
</evidence>
<accession>A0A264VQP7</accession>
<dbReference type="AlphaFoldDB" id="A0A264VQP7"/>
<dbReference type="InterPro" id="IPR012707">
    <property type="entry name" value="HPA_permease"/>
</dbReference>
<proteinExistence type="predicted"/>
<feature type="transmembrane region" description="Helical" evidence="8">
    <location>
        <begin position="33"/>
        <end position="56"/>
    </location>
</feature>
<dbReference type="InterPro" id="IPR011701">
    <property type="entry name" value="MFS"/>
</dbReference>
<keyword evidence="2" id="KW-0813">Transport</keyword>
<dbReference type="FunFam" id="1.20.1250.20:FF:000018">
    <property type="entry name" value="MFS transporter permease"/>
    <property type="match status" value="1"/>
</dbReference>
<dbReference type="InterPro" id="IPR036259">
    <property type="entry name" value="MFS_trans_sf"/>
</dbReference>
<dbReference type="PROSITE" id="PS50850">
    <property type="entry name" value="MFS"/>
    <property type="match status" value="1"/>
</dbReference>
<feature type="domain" description="Major facilitator superfamily (MFS) profile" evidence="9">
    <location>
        <begin position="33"/>
        <end position="449"/>
    </location>
</feature>
<feature type="transmembrane region" description="Helical" evidence="8">
    <location>
        <begin position="68"/>
        <end position="87"/>
    </location>
</feature>
<dbReference type="EMBL" id="CAHPSF010000003">
    <property type="protein sequence ID" value="CAB5687811.1"/>
    <property type="molecule type" value="Genomic_DNA"/>
</dbReference>
<comment type="subcellular location">
    <subcellularLocation>
        <location evidence="1">Membrane</location>
        <topology evidence="1">Multi-pass membrane protein</topology>
    </subcellularLocation>
</comment>
<reference evidence="10" key="2">
    <citation type="submission" date="2020-05" db="EMBL/GenBank/DDBJ databases">
        <authorList>
            <person name="Delgado-Blas J."/>
        </authorList>
    </citation>
    <scope>NUCLEOTIDE SEQUENCE</scope>
    <source>
        <strain evidence="10">BB1453</strain>
    </source>
</reference>
<evidence type="ECO:0000256" key="3">
    <source>
        <dbReference type="ARBA" id="ARBA00022692"/>
    </source>
</evidence>
<dbReference type="GO" id="GO:1900754">
    <property type="term" value="P:4-hydroxyphenylacetate transport"/>
    <property type="evidence" value="ECO:0007669"/>
    <property type="project" value="InterPro"/>
</dbReference>
<dbReference type="Proteomes" id="UP000834611">
    <property type="component" value="Unassembled WGS sequence"/>
</dbReference>
<dbReference type="Pfam" id="PF07690">
    <property type="entry name" value="MFS_1"/>
    <property type="match status" value="1"/>
</dbReference>
<evidence type="ECO:0000313" key="14">
    <source>
        <dbReference type="Proteomes" id="UP000216001"/>
    </source>
</evidence>
<evidence type="ECO:0000259" key="9">
    <source>
        <dbReference type="PROSITE" id="PS50850"/>
    </source>
</evidence>
<evidence type="ECO:0000256" key="6">
    <source>
        <dbReference type="ARBA" id="ARBA00058119"/>
    </source>
</evidence>
<reference evidence="12 14" key="1">
    <citation type="submission" date="2017-07" db="EMBL/GenBank/DDBJ databases">
        <title>blaIMP-27 on transferable plasmids in Proteus mirabilis and Providencia rettgeri.</title>
        <authorList>
            <person name="Potter R."/>
        </authorList>
    </citation>
    <scope>NUCLEOTIDE SEQUENCE [LARGE SCALE GENOMIC DNA]</scope>
    <source>
        <strain evidence="12 14">PR1</strain>
    </source>
</reference>
<feature type="transmembrane region" description="Helical" evidence="8">
    <location>
        <begin position="124"/>
        <end position="147"/>
    </location>
</feature>
<dbReference type="Proteomes" id="UP001159001">
    <property type="component" value="Unassembled WGS sequence"/>
</dbReference>
<feature type="transmembrane region" description="Helical" evidence="8">
    <location>
        <begin position="303"/>
        <end position="323"/>
    </location>
</feature>
<dbReference type="EMBL" id="CP076405">
    <property type="protein sequence ID" value="QWQ21512.1"/>
    <property type="molecule type" value="Genomic_DNA"/>
</dbReference>
<evidence type="ECO:0000256" key="5">
    <source>
        <dbReference type="ARBA" id="ARBA00023136"/>
    </source>
</evidence>
<dbReference type="SUPFAM" id="SSF103473">
    <property type="entry name" value="MFS general substrate transporter"/>
    <property type="match status" value="1"/>
</dbReference>
<name>A0A264VQP7_PRORE</name>
<keyword evidence="4 8" id="KW-1133">Transmembrane helix</keyword>
<keyword evidence="3 8" id="KW-0812">Transmembrane</keyword>
<gene>
    <name evidence="12" type="primary">hpaX</name>
    <name evidence="10" type="synonym">rhmT_2</name>
    <name evidence="12" type="ORF">CHI95_16035</name>
    <name evidence="10" type="ORF">GHA_01696</name>
    <name evidence="13" type="ORF">KOF27_03915</name>
    <name evidence="11" type="ORF">OGX73_04815</name>
</gene>
<comment type="function">
    <text evidence="6">Component of the tartrate utilization system and may allow entry of tartrate and tartrate dehydrogenase.</text>
</comment>
<dbReference type="InterPro" id="IPR020846">
    <property type="entry name" value="MFS_dom"/>
</dbReference>
<evidence type="ECO:0000313" key="11">
    <source>
        <dbReference type="EMBL" id="MDI9091941.1"/>
    </source>
</evidence>
<dbReference type="PANTHER" id="PTHR43791:SF102">
    <property type="entry name" value="4-HYDROXYPHENYLACETATE CATABOLISM PROTEIN"/>
    <property type="match status" value="1"/>
</dbReference>
<feature type="transmembrane region" description="Helical" evidence="8">
    <location>
        <begin position="99"/>
        <end position="118"/>
    </location>
</feature>
<dbReference type="CDD" id="cd17319">
    <property type="entry name" value="MFS_ExuT_GudP_like"/>
    <property type="match status" value="1"/>
</dbReference>
<evidence type="ECO:0000313" key="12">
    <source>
        <dbReference type="EMBL" id="OZS73631.1"/>
    </source>
</evidence>
<dbReference type="PANTHER" id="PTHR43791">
    <property type="entry name" value="PERMEASE-RELATED"/>
    <property type="match status" value="1"/>
</dbReference>
<feature type="transmembrane region" description="Helical" evidence="8">
    <location>
        <begin position="392"/>
        <end position="415"/>
    </location>
</feature>
<keyword evidence="5 8" id="KW-0472">Membrane</keyword>
<protein>
    <recommendedName>
        <fullName evidence="7">Putative tartrate transporter</fullName>
    </recommendedName>
</protein>
<organism evidence="12 14">
    <name type="scientific">Providencia rettgeri</name>
    <dbReference type="NCBI Taxonomy" id="587"/>
    <lineage>
        <taxon>Bacteria</taxon>
        <taxon>Pseudomonadati</taxon>
        <taxon>Pseudomonadota</taxon>
        <taxon>Gammaproteobacteria</taxon>
        <taxon>Enterobacterales</taxon>
        <taxon>Morganellaceae</taxon>
        <taxon>Providencia</taxon>
    </lineage>
</organism>
<feature type="transmembrane region" description="Helical" evidence="8">
    <location>
        <begin position="263"/>
        <end position="283"/>
    </location>
</feature>
<feature type="transmembrane region" description="Helical" evidence="8">
    <location>
        <begin position="427"/>
        <end position="446"/>
    </location>
</feature>
<reference evidence="13" key="3">
    <citation type="submission" date="2021-06" db="EMBL/GenBank/DDBJ databases">
        <title>Emergence of genetically related NDM-1-producing Providencia rettgeri strains in Argentina.</title>
        <authorList>
            <person name="Pasteran F."/>
            <person name="Meo A."/>
            <person name="Gomez S."/>
            <person name="Derdoy L."/>
            <person name="Albronoz E."/>
            <person name="Faccone D."/>
            <person name="Guerriero L."/>
            <person name="Archuby D."/>
            <person name="Tarzia A."/>
            <person name="Lopez M."/>
            <person name="Corso A."/>
        </authorList>
    </citation>
    <scope>NUCLEOTIDE SEQUENCE</scope>
    <source>
        <strain evidence="13">PreM15628</strain>
    </source>
</reference>
<dbReference type="STRING" id="587.RB151_008050"/>
<dbReference type="EMBL" id="NOWC01000020">
    <property type="protein sequence ID" value="OZS73631.1"/>
    <property type="molecule type" value="Genomic_DNA"/>
</dbReference>
<sequence length="455" mass="50271">MSNQQLASTNPAEQHKNLTEPQQRVINKLFKRLIVFLFVLFVFSFLDRINIGFAGLTMGKDIGLTSTMFGLAATLFYATYVIFGIPSNIMLGIVGARRWIATIMVLWGIASTATMFATGPTSLYVLRMLVGIAEAGFLPGILVYLTYWFPAYFRARANALFMIAMPVTMAFGSLASGYILGMDGILDLKGWQWLFLLEGFPSVILGVLVWFYLDDSPKKAKWLTQEDKDTLQEMMDQDQLELVQPHGSKSHTALQNKSLWKEIFTPVILMYTVAYFCLTNTLSAINIWTPQIMQSFNEGSSNAMIGLLTAIPQFCTILGMIYWSRRSDRLQERKMHTALPYLFAAAGWVLAAMTSHPVIQLIGIIMASTGSFTAMAVFWTTPDQSISLRARAIGIAVINATGNIGSAVSPLLIGWLKDQTGSFNSGLYFVAGLLVVGALLVIAIPMKNSRPRATP</sequence>
<evidence type="ECO:0000256" key="1">
    <source>
        <dbReference type="ARBA" id="ARBA00004141"/>
    </source>
</evidence>
<evidence type="ECO:0000313" key="10">
    <source>
        <dbReference type="EMBL" id="CAB5687811.1"/>
    </source>
</evidence>
<dbReference type="Proteomes" id="UP000216001">
    <property type="component" value="Unassembled WGS sequence"/>
</dbReference>
<evidence type="ECO:0000313" key="13">
    <source>
        <dbReference type="EMBL" id="QWQ21512.1"/>
    </source>
</evidence>
<dbReference type="FunFam" id="1.20.1250.20:FF:000126">
    <property type="entry name" value="MFS transporter permease"/>
    <property type="match status" value="1"/>
</dbReference>
<dbReference type="GO" id="GO:1901241">
    <property type="term" value="F:4-hydroxyphenylacetate transmembrane transporter activity"/>
    <property type="evidence" value="ECO:0007669"/>
    <property type="project" value="InterPro"/>
</dbReference>
<dbReference type="RefSeq" id="WP_094962172.1">
    <property type="nucleotide sequence ID" value="NZ_ABDWLN020000040.1"/>
</dbReference>
<dbReference type="NCBIfam" id="TIGR02332">
    <property type="entry name" value="HpaX"/>
    <property type="match status" value="1"/>
</dbReference>
<feature type="transmembrane region" description="Helical" evidence="8">
    <location>
        <begin position="335"/>
        <end position="353"/>
    </location>
</feature>
<dbReference type="EMBL" id="JAOWIN010000002">
    <property type="protein sequence ID" value="MDI9091941.1"/>
    <property type="molecule type" value="Genomic_DNA"/>
</dbReference>
<evidence type="ECO:0000256" key="2">
    <source>
        <dbReference type="ARBA" id="ARBA00022448"/>
    </source>
</evidence>
<reference evidence="11" key="4">
    <citation type="submission" date="2022-10" db="EMBL/GenBank/DDBJ databases">
        <title>Bacterial isolates recovered from the One Health project in Brazil.</title>
        <authorList>
            <person name="Valiatti T.B."/>
            <person name="Santos F."/>
            <person name="Cayo R."/>
            <person name="Gales A.C."/>
        </authorList>
    </citation>
    <scope>NUCLEOTIDE SEQUENCE</scope>
    <source>
        <strain evidence="11">PVR188</strain>
    </source>
</reference>
<feature type="transmembrane region" description="Helical" evidence="8">
    <location>
        <begin position="159"/>
        <end position="181"/>
    </location>
</feature>
<feature type="transmembrane region" description="Helical" evidence="8">
    <location>
        <begin position="359"/>
        <end position="380"/>
    </location>
</feature>
<feature type="transmembrane region" description="Helical" evidence="8">
    <location>
        <begin position="193"/>
        <end position="213"/>
    </location>
</feature>
<dbReference type="GeneID" id="92273588"/>
<evidence type="ECO:0000256" key="7">
    <source>
        <dbReference type="ARBA" id="ARBA00074139"/>
    </source>
</evidence>
<evidence type="ECO:0000256" key="8">
    <source>
        <dbReference type="SAM" id="Phobius"/>
    </source>
</evidence>